<dbReference type="EMBL" id="JADGKB010000142">
    <property type="protein sequence ID" value="KAJ3252407.1"/>
    <property type="molecule type" value="Genomic_DNA"/>
</dbReference>
<dbReference type="GO" id="GO:0046872">
    <property type="term" value="F:metal ion binding"/>
    <property type="evidence" value="ECO:0007669"/>
    <property type="project" value="UniProtKB-KW"/>
</dbReference>
<dbReference type="Proteomes" id="UP001210925">
    <property type="component" value="Unassembled WGS sequence"/>
</dbReference>
<comment type="similarity">
    <text evidence="7">Belongs to the chloroperoxidase family.</text>
</comment>
<feature type="domain" description="Heme haloperoxidase family profile" evidence="8">
    <location>
        <begin position="2"/>
        <end position="209"/>
    </location>
</feature>
<gene>
    <name evidence="9" type="ORF">HK103_001574</name>
</gene>
<evidence type="ECO:0000256" key="2">
    <source>
        <dbReference type="ARBA" id="ARBA00022559"/>
    </source>
</evidence>
<evidence type="ECO:0000256" key="7">
    <source>
        <dbReference type="ARBA" id="ARBA00025795"/>
    </source>
</evidence>
<accession>A0AAD5UA90</accession>
<protein>
    <recommendedName>
        <fullName evidence="8">Heme haloperoxidase family profile domain-containing protein</fullName>
    </recommendedName>
</protein>
<keyword evidence="5" id="KW-0560">Oxidoreductase</keyword>
<keyword evidence="3" id="KW-0349">Heme</keyword>
<sequence>MKFALLVPFCIAIQHPIVENERSPCPAMNTLANEGYIPSSGKSIDLQVLKSSLTTVYGFSPSLAGTLINNLGDLLNSDGTLDLASLRKHNAIEHDVSLVHDDTGLGPNWIINQTLLNQLVQGKTELTVKDVGQFLKQRKIDCKKYDKEFSFTLKQEFAGLVEASTLFTVFGDDKKVNASDVFEFLGNERLPKGYIPRKDNLISIVESTRVALSIKWYT</sequence>
<evidence type="ECO:0000313" key="10">
    <source>
        <dbReference type="Proteomes" id="UP001210925"/>
    </source>
</evidence>
<dbReference type="PROSITE" id="PS51405">
    <property type="entry name" value="HEME_HALOPEROXIDASE"/>
    <property type="match status" value="1"/>
</dbReference>
<dbReference type="Gene3D" id="1.10.489.10">
    <property type="entry name" value="Chloroperoxidase-like"/>
    <property type="match status" value="1"/>
</dbReference>
<proteinExistence type="inferred from homology"/>
<evidence type="ECO:0000259" key="8">
    <source>
        <dbReference type="PROSITE" id="PS51405"/>
    </source>
</evidence>
<reference evidence="9" key="1">
    <citation type="submission" date="2020-05" db="EMBL/GenBank/DDBJ databases">
        <title>Phylogenomic resolution of chytrid fungi.</title>
        <authorList>
            <person name="Stajich J.E."/>
            <person name="Amses K."/>
            <person name="Simmons R."/>
            <person name="Seto K."/>
            <person name="Myers J."/>
            <person name="Bonds A."/>
            <person name="Quandt C.A."/>
            <person name="Barry K."/>
            <person name="Liu P."/>
            <person name="Grigoriev I."/>
            <person name="Longcore J.E."/>
            <person name="James T.Y."/>
        </authorList>
    </citation>
    <scope>NUCLEOTIDE SEQUENCE</scope>
    <source>
        <strain evidence="9">PLAUS21</strain>
    </source>
</reference>
<dbReference type="InterPro" id="IPR000028">
    <property type="entry name" value="Chloroperoxidase"/>
</dbReference>
<dbReference type="PANTHER" id="PTHR33577:SF18">
    <property type="entry name" value="HEME HALOPEROXIDASE FAMILY PROFILE DOMAIN-CONTAINING PROTEIN"/>
    <property type="match status" value="1"/>
</dbReference>
<keyword evidence="10" id="KW-1185">Reference proteome</keyword>
<keyword evidence="2" id="KW-0575">Peroxidase</keyword>
<evidence type="ECO:0000256" key="3">
    <source>
        <dbReference type="ARBA" id="ARBA00022617"/>
    </source>
</evidence>
<evidence type="ECO:0000256" key="4">
    <source>
        <dbReference type="ARBA" id="ARBA00022723"/>
    </source>
</evidence>
<dbReference type="Pfam" id="PF01328">
    <property type="entry name" value="Peroxidase_2"/>
    <property type="match status" value="1"/>
</dbReference>
<comment type="cofactor">
    <cofactor evidence="1">
        <name>heme b</name>
        <dbReference type="ChEBI" id="CHEBI:60344"/>
    </cofactor>
</comment>
<dbReference type="PANTHER" id="PTHR33577">
    <property type="entry name" value="STERIGMATOCYSTIN BIOSYNTHESIS PEROXIDASE STCC-RELATED"/>
    <property type="match status" value="1"/>
</dbReference>
<dbReference type="GO" id="GO:0004601">
    <property type="term" value="F:peroxidase activity"/>
    <property type="evidence" value="ECO:0007669"/>
    <property type="project" value="UniProtKB-KW"/>
</dbReference>
<evidence type="ECO:0000256" key="5">
    <source>
        <dbReference type="ARBA" id="ARBA00023002"/>
    </source>
</evidence>
<evidence type="ECO:0000256" key="6">
    <source>
        <dbReference type="ARBA" id="ARBA00023004"/>
    </source>
</evidence>
<keyword evidence="6" id="KW-0408">Iron</keyword>
<evidence type="ECO:0000256" key="1">
    <source>
        <dbReference type="ARBA" id="ARBA00001970"/>
    </source>
</evidence>
<dbReference type="SUPFAM" id="SSF47571">
    <property type="entry name" value="Cloroperoxidase"/>
    <property type="match status" value="1"/>
</dbReference>
<keyword evidence="4" id="KW-0479">Metal-binding</keyword>
<dbReference type="InterPro" id="IPR036851">
    <property type="entry name" value="Chloroperoxidase-like_sf"/>
</dbReference>
<name>A0AAD5UA90_9FUNG</name>
<comment type="caution">
    <text evidence="9">The sequence shown here is derived from an EMBL/GenBank/DDBJ whole genome shotgun (WGS) entry which is preliminary data.</text>
</comment>
<organism evidence="9 10">
    <name type="scientific">Boothiomyces macroporosus</name>
    <dbReference type="NCBI Taxonomy" id="261099"/>
    <lineage>
        <taxon>Eukaryota</taxon>
        <taxon>Fungi</taxon>
        <taxon>Fungi incertae sedis</taxon>
        <taxon>Chytridiomycota</taxon>
        <taxon>Chytridiomycota incertae sedis</taxon>
        <taxon>Chytridiomycetes</taxon>
        <taxon>Rhizophydiales</taxon>
        <taxon>Terramycetaceae</taxon>
        <taxon>Boothiomyces</taxon>
    </lineage>
</organism>
<dbReference type="AlphaFoldDB" id="A0AAD5UA90"/>
<evidence type="ECO:0000313" key="9">
    <source>
        <dbReference type="EMBL" id="KAJ3252407.1"/>
    </source>
</evidence>